<keyword evidence="2" id="KW-0472">Membrane</keyword>
<proteinExistence type="predicted"/>
<evidence type="ECO:0000313" key="4">
    <source>
        <dbReference type="EMBL" id="PVV04993.1"/>
    </source>
</evidence>
<accession>A0A2T9ZK54</accession>
<feature type="transmembrane region" description="Helical" evidence="2">
    <location>
        <begin position="7"/>
        <end position="27"/>
    </location>
</feature>
<dbReference type="Pfam" id="PF03330">
    <property type="entry name" value="DPBB_1"/>
    <property type="match status" value="1"/>
</dbReference>
<sequence>MQFQIKYLIFLCVLKCLNGLVFGISILPAKGNANAVDGTKGHKAADKKGVENGPSPNSISKVEVDINVKRRYEFRNNGVECRALRSMYNKNQGENYCGDVTFYDTGLSACGKVHKNTDFIAAINIEQFGYHPNPNAAPICNRCAIVRGSNNKQVKVRIVDKCMGCKYGDLDLSPSAFSSIYSLGKGRARINWEFVEC</sequence>
<dbReference type="OrthoDB" id="406505at2759"/>
<dbReference type="AlphaFoldDB" id="A0A2T9ZK54"/>
<dbReference type="Proteomes" id="UP000245609">
    <property type="component" value="Unassembled WGS sequence"/>
</dbReference>
<feature type="domain" description="RlpA-like protein double-psi beta-barrel" evidence="3">
    <location>
        <begin position="97"/>
        <end position="191"/>
    </location>
</feature>
<dbReference type="STRING" id="133381.A0A2T9ZK54"/>
<name>A0A2T9ZK54_9FUNG</name>
<evidence type="ECO:0000256" key="1">
    <source>
        <dbReference type="ARBA" id="ARBA00022729"/>
    </source>
</evidence>
<reference evidence="4 5" key="1">
    <citation type="journal article" date="2018" name="MBio">
        <title>Comparative Genomics Reveals the Core Gene Toolbox for the Fungus-Insect Symbiosis.</title>
        <authorList>
            <person name="Wang Y."/>
            <person name="Stata M."/>
            <person name="Wang W."/>
            <person name="Stajich J.E."/>
            <person name="White M.M."/>
            <person name="Moncalvo J.M."/>
        </authorList>
    </citation>
    <scope>NUCLEOTIDE SEQUENCE [LARGE SCALE GENOMIC DNA]</scope>
    <source>
        <strain evidence="4 5">SC-DP-2</strain>
    </source>
</reference>
<keyword evidence="5" id="KW-1185">Reference proteome</keyword>
<dbReference type="EMBL" id="MBFS01000053">
    <property type="protein sequence ID" value="PVV04993.1"/>
    <property type="molecule type" value="Genomic_DNA"/>
</dbReference>
<evidence type="ECO:0000313" key="5">
    <source>
        <dbReference type="Proteomes" id="UP000245609"/>
    </source>
</evidence>
<evidence type="ECO:0000259" key="3">
    <source>
        <dbReference type="Pfam" id="PF03330"/>
    </source>
</evidence>
<dbReference type="InterPro" id="IPR009009">
    <property type="entry name" value="RlpA-like_DPBB"/>
</dbReference>
<dbReference type="CDD" id="cd22191">
    <property type="entry name" value="DPBB_RlpA_EXP_N-like"/>
    <property type="match status" value="1"/>
</dbReference>
<organism evidence="4 5">
    <name type="scientific">Smittium megazygosporum</name>
    <dbReference type="NCBI Taxonomy" id="133381"/>
    <lineage>
        <taxon>Eukaryota</taxon>
        <taxon>Fungi</taxon>
        <taxon>Fungi incertae sedis</taxon>
        <taxon>Zoopagomycota</taxon>
        <taxon>Kickxellomycotina</taxon>
        <taxon>Harpellomycetes</taxon>
        <taxon>Harpellales</taxon>
        <taxon>Legeriomycetaceae</taxon>
        <taxon>Smittium</taxon>
    </lineage>
</organism>
<protein>
    <recommendedName>
        <fullName evidence="3">RlpA-like protein double-psi beta-barrel domain-containing protein</fullName>
    </recommendedName>
</protein>
<gene>
    <name evidence="4" type="ORF">BB560_000499</name>
</gene>
<dbReference type="SUPFAM" id="SSF50685">
    <property type="entry name" value="Barwin-like endoglucanases"/>
    <property type="match status" value="1"/>
</dbReference>
<dbReference type="PANTHER" id="PTHR31836">
    <property type="match status" value="1"/>
</dbReference>
<comment type="caution">
    <text evidence="4">The sequence shown here is derived from an EMBL/GenBank/DDBJ whole genome shotgun (WGS) entry which is preliminary data.</text>
</comment>
<dbReference type="Gene3D" id="2.40.40.10">
    <property type="entry name" value="RlpA-like domain"/>
    <property type="match status" value="1"/>
</dbReference>
<keyword evidence="1" id="KW-0732">Signal</keyword>
<dbReference type="InterPro" id="IPR036908">
    <property type="entry name" value="RlpA-like_sf"/>
</dbReference>
<dbReference type="InterPro" id="IPR051477">
    <property type="entry name" value="Expansin_CellWall"/>
</dbReference>
<keyword evidence="2" id="KW-0812">Transmembrane</keyword>
<dbReference type="PANTHER" id="PTHR31836:SF28">
    <property type="entry name" value="SRCR DOMAIN-CONTAINING PROTEIN-RELATED"/>
    <property type="match status" value="1"/>
</dbReference>
<evidence type="ECO:0000256" key="2">
    <source>
        <dbReference type="SAM" id="Phobius"/>
    </source>
</evidence>
<keyword evidence="2" id="KW-1133">Transmembrane helix</keyword>